<dbReference type="GO" id="GO:0043531">
    <property type="term" value="F:ADP binding"/>
    <property type="evidence" value="ECO:0007669"/>
    <property type="project" value="InterPro"/>
</dbReference>
<gene>
    <name evidence="3" type="ORF">CKAN_00539700</name>
</gene>
<evidence type="ECO:0000256" key="1">
    <source>
        <dbReference type="SAM" id="Phobius"/>
    </source>
</evidence>
<organism evidence="3 4">
    <name type="scientific">Cinnamomum micranthum f. kanehirae</name>
    <dbReference type="NCBI Taxonomy" id="337451"/>
    <lineage>
        <taxon>Eukaryota</taxon>
        <taxon>Viridiplantae</taxon>
        <taxon>Streptophyta</taxon>
        <taxon>Embryophyta</taxon>
        <taxon>Tracheophyta</taxon>
        <taxon>Spermatophyta</taxon>
        <taxon>Magnoliopsida</taxon>
        <taxon>Magnoliidae</taxon>
        <taxon>Laurales</taxon>
        <taxon>Lauraceae</taxon>
        <taxon>Cinnamomum</taxon>
    </lineage>
</organism>
<keyword evidence="4" id="KW-1185">Reference proteome</keyword>
<dbReference type="InterPro" id="IPR042197">
    <property type="entry name" value="Apaf_helical"/>
</dbReference>
<dbReference type="PANTHER" id="PTHR23155:SF1228">
    <property type="entry name" value="NB-ARC DOMAIN CONTAINING PROTEIN, EXPRESSED"/>
    <property type="match status" value="1"/>
</dbReference>
<dbReference type="GO" id="GO:0098542">
    <property type="term" value="P:defense response to other organism"/>
    <property type="evidence" value="ECO:0007669"/>
    <property type="project" value="TreeGrafter"/>
</dbReference>
<dbReference type="InterPro" id="IPR027417">
    <property type="entry name" value="P-loop_NTPase"/>
</dbReference>
<dbReference type="InterPro" id="IPR058922">
    <property type="entry name" value="WHD_DRP"/>
</dbReference>
<dbReference type="InterPro" id="IPR036388">
    <property type="entry name" value="WH-like_DNA-bd_sf"/>
</dbReference>
<comment type="caution">
    <text evidence="3">The sequence shown here is derived from an EMBL/GenBank/DDBJ whole genome shotgun (WGS) entry which is preliminary data.</text>
</comment>
<keyword evidence="1" id="KW-1133">Transmembrane helix</keyword>
<dbReference type="OrthoDB" id="1935686at2759"/>
<accession>A0A3S3Q1K3</accession>
<dbReference type="Gene3D" id="1.10.8.430">
    <property type="entry name" value="Helical domain of apoptotic protease-activating factors"/>
    <property type="match status" value="1"/>
</dbReference>
<dbReference type="AlphaFoldDB" id="A0A3S3Q1K3"/>
<dbReference type="Pfam" id="PF23559">
    <property type="entry name" value="WHD_DRP"/>
    <property type="match status" value="1"/>
</dbReference>
<proteinExistence type="predicted"/>
<name>A0A3S3Q1K3_9MAGN</name>
<dbReference type="Gene3D" id="1.10.10.10">
    <property type="entry name" value="Winged helix-like DNA-binding domain superfamily/Winged helix DNA-binding domain"/>
    <property type="match status" value="1"/>
</dbReference>
<sequence>MLTYWANPIIFAFLNEDESLELFHKKIFSKGVICPLELMETGKKILAICHGLPLAIVVFGGLLSRRDKTFSARSKVLDSVTWHLAEDSNLCMEILALSYYDLPHYLKPCFRYLGLFSEDYQIKSKELIGLWVAEGLIQHRGNEIMEDVAEDYLEELIGRA</sequence>
<dbReference type="PANTHER" id="PTHR23155">
    <property type="entry name" value="DISEASE RESISTANCE PROTEIN RP"/>
    <property type="match status" value="1"/>
</dbReference>
<keyword evidence="1" id="KW-0812">Transmembrane</keyword>
<evidence type="ECO:0000313" key="4">
    <source>
        <dbReference type="Proteomes" id="UP000283530"/>
    </source>
</evidence>
<keyword evidence="1" id="KW-0472">Membrane</keyword>
<dbReference type="EMBL" id="QPKB01000002">
    <property type="protein sequence ID" value="RWR76931.1"/>
    <property type="molecule type" value="Genomic_DNA"/>
</dbReference>
<feature type="domain" description="Disease resistance protein winged helix" evidence="2">
    <location>
        <begin position="115"/>
        <end position="159"/>
    </location>
</feature>
<feature type="transmembrane region" description="Helical" evidence="1">
    <location>
        <begin position="45"/>
        <end position="63"/>
    </location>
</feature>
<dbReference type="SUPFAM" id="SSF52540">
    <property type="entry name" value="P-loop containing nucleoside triphosphate hydrolases"/>
    <property type="match status" value="1"/>
</dbReference>
<protein>
    <submittedName>
        <fullName evidence="3">Disease resistance protein</fullName>
    </submittedName>
</protein>
<dbReference type="Proteomes" id="UP000283530">
    <property type="component" value="Unassembled WGS sequence"/>
</dbReference>
<reference evidence="3 4" key="1">
    <citation type="journal article" date="2019" name="Nat. Plants">
        <title>Stout camphor tree genome fills gaps in understanding of flowering plant genome evolution.</title>
        <authorList>
            <person name="Chaw S.M."/>
            <person name="Liu Y.C."/>
            <person name="Wu Y.W."/>
            <person name="Wang H.Y."/>
            <person name="Lin C.I."/>
            <person name="Wu C.S."/>
            <person name="Ke H.M."/>
            <person name="Chang L.Y."/>
            <person name="Hsu C.Y."/>
            <person name="Yang H.T."/>
            <person name="Sudianto E."/>
            <person name="Hsu M.H."/>
            <person name="Wu K.P."/>
            <person name="Wang L.N."/>
            <person name="Leebens-Mack J.H."/>
            <person name="Tsai I.J."/>
        </authorList>
    </citation>
    <scope>NUCLEOTIDE SEQUENCE [LARGE SCALE GENOMIC DNA]</scope>
    <source>
        <strain evidence="4">cv. Chaw 1501</strain>
        <tissue evidence="3">Young leaves</tissue>
    </source>
</reference>
<evidence type="ECO:0000313" key="3">
    <source>
        <dbReference type="EMBL" id="RWR76931.1"/>
    </source>
</evidence>
<dbReference type="InterPro" id="IPR044974">
    <property type="entry name" value="Disease_R_plants"/>
</dbReference>
<evidence type="ECO:0000259" key="2">
    <source>
        <dbReference type="Pfam" id="PF23559"/>
    </source>
</evidence>